<reference evidence="1" key="1">
    <citation type="journal article" date="2023" name="Science">
        <title>Genome structures resolve the early diversification of teleost fishes.</title>
        <authorList>
            <person name="Parey E."/>
            <person name="Louis A."/>
            <person name="Montfort J."/>
            <person name="Bouchez O."/>
            <person name="Roques C."/>
            <person name="Iampietro C."/>
            <person name="Lluch J."/>
            <person name="Castinel A."/>
            <person name="Donnadieu C."/>
            <person name="Desvignes T."/>
            <person name="Floi Bucao C."/>
            <person name="Jouanno E."/>
            <person name="Wen M."/>
            <person name="Mejri S."/>
            <person name="Dirks R."/>
            <person name="Jansen H."/>
            <person name="Henkel C."/>
            <person name="Chen W.J."/>
            <person name="Zahm M."/>
            <person name="Cabau C."/>
            <person name="Klopp C."/>
            <person name="Thompson A.W."/>
            <person name="Robinson-Rechavi M."/>
            <person name="Braasch I."/>
            <person name="Lecointre G."/>
            <person name="Bobe J."/>
            <person name="Postlethwait J.H."/>
            <person name="Berthelot C."/>
            <person name="Roest Crollius H."/>
            <person name="Guiguen Y."/>
        </authorList>
    </citation>
    <scope>NUCLEOTIDE SEQUENCE</scope>
    <source>
        <strain evidence="1">WJC10195</strain>
    </source>
</reference>
<keyword evidence="2" id="KW-1185">Reference proteome</keyword>
<proteinExistence type="predicted"/>
<evidence type="ECO:0000313" key="1">
    <source>
        <dbReference type="EMBL" id="KAJ8357312.1"/>
    </source>
</evidence>
<comment type="caution">
    <text evidence="1">The sequence shown here is derived from an EMBL/GenBank/DDBJ whole genome shotgun (WGS) entry which is preliminary data.</text>
</comment>
<protein>
    <submittedName>
        <fullName evidence="1">Uncharacterized protein</fullName>
    </submittedName>
</protein>
<dbReference type="Proteomes" id="UP001152622">
    <property type="component" value="Chromosome 6"/>
</dbReference>
<gene>
    <name evidence="1" type="ORF">SKAU_G00201060</name>
</gene>
<name>A0A9Q1FFG8_SYNKA</name>
<dbReference type="AlphaFoldDB" id="A0A9Q1FFG8"/>
<sequence length="139" mass="15444">MQPPSVQHSHPSTKIAHLGFRDTNVSLRATSPTLNRNCQICTGTTSDRHILFLHPVPRAHGLTAEEQDNQGKVVTKHRFGVSGSYAGLSPRRLSETAGLFSRTKRYGRLAHHRISLKQKLNYPLISNSSDTSKRSVTPH</sequence>
<dbReference type="EMBL" id="JAINUF010000006">
    <property type="protein sequence ID" value="KAJ8357312.1"/>
    <property type="molecule type" value="Genomic_DNA"/>
</dbReference>
<organism evidence="1 2">
    <name type="scientific">Synaphobranchus kaupii</name>
    <name type="common">Kaup's arrowtooth eel</name>
    <dbReference type="NCBI Taxonomy" id="118154"/>
    <lineage>
        <taxon>Eukaryota</taxon>
        <taxon>Metazoa</taxon>
        <taxon>Chordata</taxon>
        <taxon>Craniata</taxon>
        <taxon>Vertebrata</taxon>
        <taxon>Euteleostomi</taxon>
        <taxon>Actinopterygii</taxon>
        <taxon>Neopterygii</taxon>
        <taxon>Teleostei</taxon>
        <taxon>Anguilliformes</taxon>
        <taxon>Synaphobranchidae</taxon>
        <taxon>Synaphobranchus</taxon>
    </lineage>
</organism>
<accession>A0A9Q1FFG8</accession>
<evidence type="ECO:0000313" key="2">
    <source>
        <dbReference type="Proteomes" id="UP001152622"/>
    </source>
</evidence>